<protein>
    <recommendedName>
        <fullName evidence="7">tRNA (guanine-N(7)-)-methyltransferase</fullName>
        <ecNumber evidence="7">2.1.1.33</ecNumber>
    </recommendedName>
    <alternativeName>
        <fullName evidence="7">tRNA (guanine(46)-N(7))-methyltransferase</fullName>
    </alternativeName>
    <alternativeName>
        <fullName evidence="7">tRNA(m7G46)-methyltransferase</fullName>
    </alternativeName>
</protein>
<comment type="caution">
    <text evidence="8">The sequence shown here is derived from an EMBL/GenBank/DDBJ whole genome shotgun (WGS) entry which is preliminary data.</text>
</comment>
<evidence type="ECO:0000313" key="9">
    <source>
        <dbReference type="Proteomes" id="UP000295500"/>
    </source>
</evidence>
<evidence type="ECO:0000256" key="1">
    <source>
        <dbReference type="ARBA" id="ARBA00000142"/>
    </source>
</evidence>
<feature type="binding site" evidence="7">
    <location>
        <position position="69"/>
    </location>
    <ligand>
        <name>S-adenosyl-L-methionine</name>
        <dbReference type="ChEBI" id="CHEBI:59789"/>
    </ligand>
</feature>
<feature type="binding site" evidence="7">
    <location>
        <position position="122"/>
    </location>
    <ligand>
        <name>substrate</name>
    </ligand>
</feature>
<dbReference type="EMBL" id="SNXO01000010">
    <property type="protein sequence ID" value="TDP57706.1"/>
    <property type="molecule type" value="Genomic_DNA"/>
</dbReference>
<keyword evidence="9" id="KW-1185">Reference proteome</keyword>
<keyword evidence="5 7" id="KW-0949">S-adenosyl-L-methionine</keyword>
<reference evidence="8 9" key="1">
    <citation type="submission" date="2019-03" db="EMBL/GenBank/DDBJ databases">
        <title>Genomic Encyclopedia of Type Strains, Phase IV (KMG-IV): sequencing the most valuable type-strain genomes for metagenomic binning, comparative biology and taxonomic classification.</title>
        <authorList>
            <person name="Goeker M."/>
        </authorList>
    </citation>
    <scope>NUCLEOTIDE SEQUENCE [LARGE SCALE GENOMIC DNA]</scope>
    <source>
        <strain evidence="8 9">DSM 28287</strain>
    </source>
</reference>
<dbReference type="SUPFAM" id="SSF53335">
    <property type="entry name" value="S-adenosyl-L-methionine-dependent methyltransferases"/>
    <property type="match status" value="1"/>
</dbReference>
<keyword evidence="3 7" id="KW-0489">Methyltransferase</keyword>
<dbReference type="InterPro" id="IPR003358">
    <property type="entry name" value="tRNA_(Gua-N-7)_MeTrfase_Trmb"/>
</dbReference>
<dbReference type="UniPathway" id="UPA00989"/>
<dbReference type="AlphaFoldDB" id="A0A4R6Q7C1"/>
<dbReference type="Pfam" id="PF02390">
    <property type="entry name" value="Methyltransf_4"/>
    <property type="match status" value="1"/>
</dbReference>
<evidence type="ECO:0000256" key="6">
    <source>
        <dbReference type="ARBA" id="ARBA00022694"/>
    </source>
</evidence>
<comment type="catalytic activity">
    <reaction evidence="1 7">
        <text>guanosine(46) in tRNA + S-adenosyl-L-methionine = N(7)-methylguanosine(46) in tRNA + S-adenosyl-L-homocysteine</text>
        <dbReference type="Rhea" id="RHEA:42708"/>
        <dbReference type="Rhea" id="RHEA-COMP:10188"/>
        <dbReference type="Rhea" id="RHEA-COMP:10189"/>
        <dbReference type="ChEBI" id="CHEBI:57856"/>
        <dbReference type="ChEBI" id="CHEBI:59789"/>
        <dbReference type="ChEBI" id="CHEBI:74269"/>
        <dbReference type="ChEBI" id="CHEBI:74480"/>
        <dbReference type="EC" id="2.1.1.33"/>
    </reaction>
</comment>
<evidence type="ECO:0000256" key="3">
    <source>
        <dbReference type="ARBA" id="ARBA00022603"/>
    </source>
</evidence>
<organism evidence="8 9">
    <name type="scientific">Aminicella lysinilytica</name>
    <dbReference type="NCBI Taxonomy" id="433323"/>
    <lineage>
        <taxon>Bacteria</taxon>
        <taxon>Bacillati</taxon>
        <taxon>Bacillota</taxon>
        <taxon>Clostridia</taxon>
        <taxon>Peptostreptococcales</taxon>
        <taxon>Anaerovoracaceae</taxon>
        <taxon>Aminicella</taxon>
    </lineage>
</organism>
<dbReference type="InterPro" id="IPR029063">
    <property type="entry name" value="SAM-dependent_MTases_sf"/>
</dbReference>
<feature type="binding site" evidence="7">
    <location>
        <begin position="193"/>
        <end position="196"/>
    </location>
    <ligand>
        <name>substrate</name>
    </ligand>
</feature>
<dbReference type="HAMAP" id="MF_01057">
    <property type="entry name" value="tRNA_methyltr_TrmB"/>
    <property type="match status" value="1"/>
</dbReference>
<name>A0A4R6Q7C1_9FIRM</name>
<accession>A0A4R6Q7C1</accession>
<dbReference type="PROSITE" id="PS51625">
    <property type="entry name" value="SAM_MT_TRMB"/>
    <property type="match status" value="1"/>
</dbReference>
<dbReference type="EC" id="2.1.1.33" evidence="7"/>
<dbReference type="Proteomes" id="UP000295500">
    <property type="component" value="Unassembled WGS sequence"/>
</dbReference>
<dbReference type="NCBIfam" id="TIGR00091">
    <property type="entry name" value="tRNA (guanosine(46)-N7)-methyltransferase TrmB"/>
    <property type="match status" value="1"/>
</dbReference>
<feature type="region of interest" description="Interaction with RNA" evidence="7">
    <location>
        <begin position="124"/>
        <end position="129"/>
    </location>
</feature>
<dbReference type="PANTHER" id="PTHR23417:SF14">
    <property type="entry name" value="PENTACOTRIPEPTIDE-REPEAT REGION OF PRORP DOMAIN-CONTAINING PROTEIN"/>
    <property type="match status" value="1"/>
</dbReference>
<evidence type="ECO:0000313" key="8">
    <source>
        <dbReference type="EMBL" id="TDP57706.1"/>
    </source>
</evidence>
<dbReference type="CDD" id="cd02440">
    <property type="entry name" value="AdoMet_MTases"/>
    <property type="match status" value="1"/>
</dbReference>
<comment type="function">
    <text evidence="2 7">Catalyzes the formation of N(7)-methylguanine at position 46 (m7G46) in tRNA.</text>
</comment>
<evidence type="ECO:0000256" key="2">
    <source>
        <dbReference type="ARBA" id="ARBA00003015"/>
    </source>
</evidence>
<feature type="binding site" evidence="7">
    <location>
        <position position="154"/>
    </location>
    <ligand>
        <name>substrate</name>
    </ligand>
</feature>
<evidence type="ECO:0000256" key="7">
    <source>
        <dbReference type="HAMAP-Rule" id="MF_01057"/>
    </source>
</evidence>
<feature type="binding site" evidence="7">
    <location>
        <position position="44"/>
    </location>
    <ligand>
        <name>S-adenosyl-L-methionine</name>
        <dbReference type="ChEBI" id="CHEBI:59789"/>
    </ligand>
</feature>
<proteinExistence type="inferred from homology"/>
<keyword evidence="4 7" id="KW-0808">Transferase</keyword>
<evidence type="ECO:0000256" key="5">
    <source>
        <dbReference type="ARBA" id="ARBA00022691"/>
    </source>
</evidence>
<dbReference type="OrthoDB" id="9802090at2"/>
<dbReference type="RefSeq" id="WP_133528106.1">
    <property type="nucleotide sequence ID" value="NZ_SNXO01000010.1"/>
</dbReference>
<comment type="caution">
    <text evidence="7">Lacks conserved residue(s) required for the propagation of feature annotation.</text>
</comment>
<feature type="binding site" evidence="7">
    <location>
        <position position="118"/>
    </location>
    <ligand>
        <name>S-adenosyl-L-methionine</name>
        <dbReference type="ChEBI" id="CHEBI:59789"/>
    </ligand>
</feature>
<dbReference type="GO" id="GO:0008176">
    <property type="term" value="F:tRNA (guanine(46)-N7)-methyltransferase activity"/>
    <property type="evidence" value="ECO:0007669"/>
    <property type="project" value="UniProtKB-UniRule"/>
</dbReference>
<keyword evidence="6 7" id="KW-0819">tRNA processing</keyword>
<evidence type="ECO:0000256" key="4">
    <source>
        <dbReference type="ARBA" id="ARBA00022679"/>
    </source>
</evidence>
<dbReference type="PANTHER" id="PTHR23417">
    <property type="entry name" value="3-DEOXY-D-MANNO-OCTULOSONIC-ACID TRANSFERASE/TRNA GUANINE-N 7 - -METHYLTRANSFERASE"/>
    <property type="match status" value="1"/>
</dbReference>
<dbReference type="InterPro" id="IPR055361">
    <property type="entry name" value="tRNA_methyltr_TrmB_bact"/>
</dbReference>
<dbReference type="Gene3D" id="3.40.50.150">
    <property type="entry name" value="Vaccinia Virus protein VP39"/>
    <property type="match status" value="1"/>
</dbReference>
<dbReference type="NCBIfam" id="NF001080">
    <property type="entry name" value="PRK00121.2-2"/>
    <property type="match status" value="1"/>
</dbReference>
<comment type="pathway">
    <text evidence="7">tRNA modification; N(7)-methylguanine-tRNA biosynthesis.</text>
</comment>
<gene>
    <name evidence="7" type="primary">trmB</name>
    <name evidence="8" type="ORF">EV211_1103</name>
</gene>
<sequence length="214" mass="24234">MRQRKIKNLDEKLTAHKDQIVADPAGMKGRWAEVLPSRGPLYTEIGCGKGQFVCGTAARHADWKLIAFEGHKSVALHALEKARTADCDNVRFVLQYVKSLADIFQPGEVDGMFLNFSDPWPKARHEKRRLTCGPRLREYASVVKKGGLIEFKTDNVGLFEYTVEQVQNLDLFEITELSRDLHGEFPAGSFVTTEYEDKFAGEGKKINYIQIKNL</sequence>
<comment type="similarity">
    <text evidence="7">Belongs to the class I-like SAM-binding methyltransferase superfamily. TrmB family.</text>
</comment>
<dbReference type="GO" id="GO:0043527">
    <property type="term" value="C:tRNA methyltransferase complex"/>
    <property type="evidence" value="ECO:0007669"/>
    <property type="project" value="TreeGrafter"/>
</dbReference>